<evidence type="ECO:0000256" key="1">
    <source>
        <dbReference type="SAM" id="MobiDB-lite"/>
    </source>
</evidence>
<feature type="compositionally biased region" description="Low complexity" evidence="1">
    <location>
        <begin position="71"/>
        <end position="83"/>
    </location>
</feature>
<sequence>MLCPLCNTPNRDNAKFCKGCGRLLATEVVASDPAAETVAPEPTAPESTAASVQPVLASSGEAGVPSEPGHTVESTEPVEPVESATVSEEEDPRFAPTQILTPAQMHEFHVRKWQHEHEAEQKQELDIADMPTILVPPAENHEDASEVSAVPPVLESEEDESSTAPEPVEQVESTEQPESHPATTEEEVSVASDKESTPVEEQATDFPILTVGTIVGDRYSITQVLSDAPEEHLYEVTDRKGYLHCWNCGSEENAEGDEFCNDCGAELQNYSYIMHAYPPAGSQDEASVLHGGVIVNTLVDQGLTYVIEQPQEVQSSFPTGVRLLAACDSDAGDLRRSDPNEDSTLVLLSERVHESIATPAGIFLVADGMGGHDNGQGASRLTTAVIAERVVRELLLPPISAEKAGEESKKLDEEELLALVHGAVEDANAALCQLNQREKSDMGSTLTGFLLVGDHAYIFNVGDSRTYMLRDHKLYQLTNDHSLVGQLVAGGLITPDDVYTHPQRSQIYRSIGDKLNVQIDIFKQQVHPGDILLSCSDGLWEMVRDPQITEILNNAQDPQTASAQLIEAANTNGGEDNVSAVVVFVR</sequence>
<dbReference type="SUPFAM" id="SSF81606">
    <property type="entry name" value="PP2C-like"/>
    <property type="match status" value="1"/>
</dbReference>
<protein>
    <recommendedName>
        <fullName evidence="2">PPM-type phosphatase domain-containing protein</fullName>
    </recommendedName>
</protein>
<feature type="region of interest" description="Disordered" evidence="1">
    <location>
        <begin position="33"/>
        <end position="93"/>
    </location>
</feature>
<reference evidence="4" key="1">
    <citation type="submission" date="2018-12" db="EMBL/GenBank/DDBJ databases">
        <title>Tengunoibacter tsumagoiensis gen. nov., sp. nov., Dictyobacter kobayashii sp. nov., D. alpinus sp. nov., and D. joshuensis sp. nov. and description of Dictyobacteraceae fam. nov. within the order Ktedonobacterales isolated from Tengu-no-mugimeshi.</title>
        <authorList>
            <person name="Wang C.M."/>
            <person name="Zheng Y."/>
            <person name="Sakai Y."/>
            <person name="Toyoda A."/>
            <person name="Minakuchi Y."/>
            <person name="Abe K."/>
            <person name="Yokota A."/>
            <person name="Yabe S."/>
        </authorList>
    </citation>
    <scope>NUCLEOTIDE SEQUENCE [LARGE SCALE GENOMIC DNA]</scope>
    <source>
        <strain evidence="4">Uno3</strain>
    </source>
</reference>
<dbReference type="OrthoDB" id="152713at2"/>
<comment type="caution">
    <text evidence="3">The sequence shown here is derived from an EMBL/GenBank/DDBJ whole genome shotgun (WGS) entry which is preliminary data.</text>
</comment>
<dbReference type="Pfam" id="PF13672">
    <property type="entry name" value="PP2C_2"/>
    <property type="match status" value="1"/>
</dbReference>
<dbReference type="GO" id="GO:0004722">
    <property type="term" value="F:protein serine/threonine phosphatase activity"/>
    <property type="evidence" value="ECO:0007669"/>
    <property type="project" value="InterPro"/>
</dbReference>
<dbReference type="PANTHER" id="PTHR47992">
    <property type="entry name" value="PROTEIN PHOSPHATASE"/>
    <property type="match status" value="1"/>
</dbReference>
<proteinExistence type="predicted"/>
<dbReference type="Proteomes" id="UP000287352">
    <property type="component" value="Unassembled WGS sequence"/>
</dbReference>
<dbReference type="EMBL" id="BIFR01000001">
    <property type="protein sequence ID" value="GCE11020.1"/>
    <property type="molecule type" value="Genomic_DNA"/>
</dbReference>
<feature type="region of interest" description="Disordered" evidence="1">
    <location>
        <begin position="140"/>
        <end position="203"/>
    </location>
</feature>
<organism evidence="3 4">
    <name type="scientific">Tengunoibacter tsumagoiensis</name>
    <dbReference type="NCBI Taxonomy" id="2014871"/>
    <lineage>
        <taxon>Bacteria</taxon>
        <taxon>Bacillati</taxon>
        <taxon>Chloroflexota</taxon>
        <taxon>Ktedonobacteria</taxon>
        <taxon>Ktedonobacterales</taxon>
        <taxon>Dictyobacteraceae</taxon>
        <taxon>Tengunoibacter</taxon>
    </lineage>
</organism>
<dbReference type="InterPro" id="IPR015655">
    <property type="entry name" value="PP2C"/>
</dbReference>
<dbReference type="SMART" id="SM00332">
    <property type="entry name" value="PP2Cc"/>
    <property type="match status" value="1"/>
</dbReference>
<dbReference type="CDD" id="cd00143">
    <property type="entry name" value="PP2Cc"/>
    <property type="match status" value="1"/>
</dbReference>
<evidence type="ECO:0000259" key="2">
    <source>
        <dbReference type="PROSITE" id="PS51746"/>
    </source>
</evidence>
<dbReference type="InterPro" id="IPR036457">
    <property type="entry name" value="PPM-type-like_dom_sf"/>
</dbReference>
<name>A0A401ZW73_9CHLR</name>
<evidence type="ECO:0000313" key="3">
    <source>
        <dbReference type="EMBL" id="GCE11020.1"/>
    </source>
</evidence>
<dbReference type="SMART" id="SM00331">
    <property type="entry name" value="PP2C_SIG"/>
    <property type="match status" value="1"/>
</dbReference>
<gene>
    <name evidence="3" type="ORF">KTT_08790</name>
</gene>
<keyword evidence="4" id="KW-1185">Reference proteome</keyword>
<feature type="domain" description="PPM-type phosphatase" evidence="2">
    <location>
        <begin position="324"/>
        <end position="585"/>
    </location>
</feature>
<dbReference type="Gene3D" id="3.60.40.10">
    <property type="entry name" value="PPM-type phosphatase domain"/>
    <property type="match status" value="1"/>
</dbReference>
<dbReference type="PROSITE" id="PS51746">
    <property type="entry name" value="PPM_2"/>
    <property type="match status" value="1"/>
</dbReference>
<dbReference type="AlphaFoldDB" id="A0A401ZW73"/>
<dbReference type="InterPro" id="IPR001932">
    <property type="entry name" value="PPM-type_phosphatase-like_dom"/>
</dbReference>
<accession>A0A401ZW73</accession>
<feature type="compositionally biased region" description="Low complexity" evidence="1">
    <location>
        <begin position="33"/>
        <end position="51"/>
    </location>
</feature>
<dbReference type="RefSeq" id="WP_126578596.1">
    <property type="nucleotide sequence ID" value="NZ_BIFR01000001.1"/>
</dbReference>
<evidence type="ECO:0000313" key="4">
    <source>
        <dbReference type="Proteomes" id="UP000287352"/>
    </source>
</evidence>